<evidence type="ECO:0000313" key="3">
    <source>
        <dbReference type="WBParaSite" id="ASIM_0000963401-mRNA-1"/>
    </source>
</evidence>
<proteinExistence type="predicted"/>
<keyword evidence="2" id="KW-1185">Reference proteome</keyword>
<reference evidence="3" key="1">
    <citation type="submission" date="2017-02" db="UniProtKB">
        <authorList>
            <consortium name="WormBaseParasite"/>
        </authorList>
    </citation>
    <scope>IDENTIFICATION</scope>
</reference>
<organism evidence="3">
    <name type="scientific">Anisakis simplex</name>
    <name type="common">Herring worm</name>
    <dbReference type="NCBI Taxonomy" id="6269"/>
    <lineage>
        <taxon>Eukaryota</taxon>
        <taxon>Metazoa</taxon>
        <taxon>Ecdysozoa</taxon>
        <taxon>Nematoda</taxon>
        <taxon>Chromadorea</taxon>
        <taxon>Rhabditida</taxon>
        <taxon>Spirurina</taxon>
        <taxon>Ascaridomorpha</taxon>
        <taxon>Ascaridoidea</taxon>
        <taxon>Anisakidae</taxon>
        <taxon>Anisakis</taxon>
        <taxon>Anisakis simplex complex</taxon>
    </lineage>
</organism>
<dbReference type="EMBL" id="UYRR01028401">
    <property type="protein sequence ID" value="VDK38934.1"/>
    <property type="molecule type" value="Genomic_DNA"/>
</dbReference>
<gene>
    <name evidence="1" type="ORF">ASIM_LOCUS9376</name>
</gene>
<dbReference type="WBParaSite" id="ASIM_0000963401-mRNA-1">
    <property type="protein sequence ID" value="ASIM_0000963401-mRNA-1"/>
    <property type="gene ID" value="ASIM_0000963401"/>
</dbReference>
<dbReference type="Proteomes" id="UP000267096">
    <property type="component" value="Unassembled WGS sequence"/>
</dbReference>
<dbReference type="AlphaFoldDB" id="A0A0M3JPN5"/>
<evidence type="ECO:0000313" key="1">
    <source>
        <dbReference type="EMBL" id="VDK38934.1"/>
    </source>
</evidence>
<accession>A0A0M3JPN5</accession>
<protein>
    <submittedName>
        <fullName evidence="3">Phage tail protein</fullName>
    </submittedName>
</protein>
<sequence>MVLLGISGGARWYSGVFQAVRDGTEGVRDNITIG</sequence>
<name>A0A0M3JPN5_ANISI</name>
<evidence type="ECO:0000313" key="2">
    <source>
        <dbReference type="Proteomes" id="UP000267096"/>
    </source>
</evidence>
<reference evidence="1 2" key="2">
    <citation type="submission" date="2018-11" db="EMBL/GenBank/DDBJ databases">
        <authorList>
            <consortium name="Pathogen Informatics"/>
        </authorList>
    </citation>
    <scope>NUCLEOTIDE SEQUENCE [LARGE SCALE GENOMIC DNA]</scope>
</reference>